<reference evidence="2 3" key="1">
    <citation type="submission" date="2020-08" db="EMBL/GenBank/DDBJ databases">
        <title>Sequencing the genomes of 1000 actinobacteria strains.</title>
        <authorList>
            <person name="Klenk H.-P."/>
        </authorList>
    </citation>
    <scope>NUCLEOTIDE SEQUENCE [LARGE SCALE GENOMIC DNA]</scope>
    <source>
        <strain evidence="2 3">DSM 45362</strain>
    </source>
</reference>
<proteinExistence type="predicted"/>
<protein>
    <submittedName>
        <fullName evidence="2">Uncharacterized protein</fullName>
    </submittedName>
</protein>
<keyword evidence="3" id="KW-1185">Reference proteome</keyword>
<sequence>MSVVLTPQQREELLRLLTTELRQAVDGLAAQGMSAAALDELITQRLRALGVSEDSGDGLGGGAALQRGDAVDRVDDALDDGRVGHEG</sequence>
<organism evidence="2 3">
    <name type="scientific">Allocatelliglobosispora scoriae</name>
    <dbReference type="NCBI Taxonomy" id="643052"/>
    <lineage>
        <taxon>Bacteria</taxon>
        <taxon>Bacillati</taxon>
        <taxon>Actinomycetota</taxon>
        <taxon>Actinomycetes</taxon>
        <taxon>Micromonosporales</taxon>
        <taxon>Micromonosporaceae</taxon>
        <taxon>Allocatelliglobosispora</taxon>
    </lineage>
</organism>
<evidence type="ECO:0000256" key="1">
    <source>
        <dbReference type="SAM" id="MobiDB-lite"/>
    </source>
</evidence>
<dbReference type="Proteomes" id="UP000587527">
    <property type="component" value="Unassembled WGS sequence"/>
</dbReference>
<dbReference type="AlphaFoldDB" id="A0A841BR29"/>
<evidence type="ECO:0000313" key="2">
    <source>
        <dbReference type="EMBL" id="MBB5869649.1"/>
    </source>
</evidence>
<accession>A0A841BR29</accession>
<comment type="caution">
    <text evidence="2">The sequence shown here is derived from an EMBL/GenBank/DDBJ whole genome shotgun (WGS) entry which is preliminary data.</text>
</comment>
<feature type="compositionally biased region" description="Basic and acidic residues" evidence="1">
    <location>
        <begin position="69"/>
        <end position="87"/>
    </location>
</feature>
<feature type="region of interest" description="Disordered" evidence="1">
    <location>
        <begin position="52"/>
        <end position="87"/>
    </location>
</feature>
<gene>
    <name evidence="2" type="ORF">F4553_003028</name>
</gene>
<evidence type="ECO:0000313" key="3">
    <source>
        <dbReference type="Proteomes" id="UP000587527"/>
    </source>
</evidence>
<dbReference type="EMBL" id="JACHMN010000002">
    <property type="protein sequence ID" value="MBB5869649.1"/>
    <property type="molecule type" value="Genomic_DNA"/>
</dbReference>
<name>A0A841BR29_9ACTN</name>